<sequence length="229" mass="24851">MTMYAQQLSFDLPAKPALGREDFYVAPSNAMAVTLLTSHVNWPQGKLVLTGPAGSGKTHLTHVWATQAGARIVRAERLPDADLCDLAMGPVAVEDVDEIAADEAAQDALFHLHNMVLAAGHKLVMTGRNAPNLWALSLPDLQSRVQGATHASLEAPDDMLLSIVLAKLFNDRQIAPKPDVIPYLVGHMNRSFVAADQVVRQLDHLSLAEKRSLSRPLAIRALAEIQRHA</sequence>
<dbReference type="RefSeq" id="WP_232716288.1">
    <property type="nucleotide sequence ID" value="NZ_FMWG01000002.1"/>
</dbReference>
<dbReference type="GO" id="GO:0006270">
    <property type="term" value="P:DNA replication initiation"/>
    <property type="evidence" value="ECO:0007669"/>
    <property type="project" value="TreeGrafter"/>
</dbReference>
<dbReference type="Gene3D" id="3.40.50.300">
    <property type="entry name" value="P-loop containing nucleotide triphosphate hydrolases"/>
    <property type="match status" value="2"/>
</dbReference>
<dbReference type="GO" id="GO:0005886">
    <property type="term" value="C:plasma membrane"/>
    <property type="evidence" value="ECO:0007669"/>
    <property type="project" value="TreeGrafter"/>
</dbReference>
<dbReference type="InterPro" id="IPR027417">
    <property type="entry name" value="P-loop_NTPase"/>
</dbReference>
<dbReference type="PANTHER" id="PTHR30050">
    <property type="entry name" value="CHROMOSOMAL REPLICATION INITIATOR PROTEIN DNAA"/>
    <property type="match status" value="1"/>
</dbReference>
<dbReference type="Proteomes" id="UP000198767">
    <property type="component" value="Unassembled WGS sequence"/>
</dbReference>
<dbReference type="SUPFAM" id="SSF52540">
    <property type="entry name" value="P-loop containing nucleoside triphosphate hydrolases"/>
    <property type="match status" value="1"/>
</dbReference>
<accession>A0A1G5PY96</accession>
<proteinExistence type="predicted"/>
<keyword evidence="2" id="KW-1185">Reference proteome</keyword>
<reference evidence="1 2" key="1">
    <citation type="submission" date="2016-10" db="EMBL/GenBank/DDBJ databases">
        <authorList>
            <person name="de Groot N.N."/>
        </authorList>
    </citation>
    <scope>NUCLEOTIDE SEQUENCE [LARGE SCALE GENOMIC DNA]</scope>
    <source>
        <strain evidence="1 2">U95</strain>
    </source>
</reference>
<evidence type="ECO:0000313" key="2">
    <source>
        <dbReference type="Proteomes" id="UP000198767"/>
    </source>
</evidence>
<name>A0A1G5PY96_9RHOB</name>
<dbReference type="PANTHER" id="PTHR30050:SF5">
    <property type="entry name" value="DNAA REGULATORY INACTIVATOR HDA"/>
    <property type="match status" value="1"/>
</dbReference>
<dbReference type="STRING" id="1156985.SAMN04488118_102286"/>
<dbReference type="GO" id="GO:0003688">
    <property type="term" value="F:DNA replication origin binding"/>
    <property type="evidence" value="ECO:0007669"/>
    <property type="project" value="TreeGrafter"/>
</dbReference>
<dbReference type="Gene3D" id="1.10.8.60">
    <property type="match status" value="1"/>
</dbReference>
<organism evidence="1 2">
    <name type="scientific">Epibacterium ulvae</name>
    <dbReference type="NCBI Taxonomy" id="1156985"/>
    <lineage>
        <taxon>Bacteria</taxon>
        <taxon>Pseudomonadati</taxon>
        <taxon>Pseudomonadota</taxon>
        <taxon>Alphaproteobacteria</taxon>
        <taxon>Rhodobacterales</taxon>
        <taxon>Roseobacteraceae</taxon>
        <taxon>Epibacterium</taxon>
    </lineage>
</organism>
<evidence type="ECO:0000313" key="1">
    <source>
        <dbReference type="EMBL" id="SCZ54382.1"/>
    </source>
</evidence>
<protein>
    <submittedName>
        <fullName evidence="1">DnaA protein</fullName>
    </submittedName>
</protein>
<gene>
    <name evidence="1" type="ORF">SAMN04488118_102286</name>
</gene>
<dbReference type="AlphaFoldDB" id="A0A1G5PY96"/>
<dbReference type="EMBL" id="FMWG01000002">
    <property type="protein sequence ID" value="SCZ54382.1"/>
    <property type="molecule type" value="Genomic_DNA"/>
</dbReference>